<feature type="short sequence motif" description="HXTX 2" evidence="2">
    <location>
        <begin position="143"/>
        <end position="146"/>
    </location>
</feature>
<comment type="caution">
    <text evidence="3">The sequence shown here is derived from an EMBL/GenBank/DDBJ whole genome shotgun (WGS) entry which is preliminary data.</text>
</comment>
<dbReference type="SUPFAM" id="SSF55144">
    <property type="entry name" value="LigT-like"/>
    <property type="match status" value="1"/>
</dbReference>
<dbReference type="OrthoDB" id="9789350at2"/>
<dbReference type="AlphaFoldDB" id="A0A7X4YMV5"/>
<keyword evidence="1 2" id="KW-0378">Hydrolase</keyword>
<comment type="similarity">
    <text evidence="2">Belongs to the 2H phosphoesterase superfamily. ThpR family.</text>
</comment>
<dbReference type="NCBIfam" id="TIGR02258">
    <property type="entry name" value="2_5_ligase"/>
    <property type="match status" value="1"/>
</dbReference>
<dbReference type="Pfam" id="PF13563">
    <property type="entry name" value="2_5_RNA_ligase2"/>
    <property type="match status" value="1"/>
</dbReference>
<evidence type="ECO:0000256" key="2">
    <source>
        <dbReference type="HAMAP-Rule" id="MF_01940"/>
    </source>
</evidence>
<dbReference type="EMBL" id="JAAAMU010000002">
    <property type="protein sequence ID" value="NBC68349.1"/>
    <property type="molecule type" value="Genomic_DNA"/>
</dbReference>
<proteinExistence type="inferred from homology"/>
<dbReference type="RefSeq" id="WP_161695048.1">
    <property type="nucleotide sequence ID" value="NZ_JAAAMU010000002.1"/>
</dbReference>
<protein>
    <recommendedName>
        <fullName evidence="2">RNA 2',3'-cyclic phosphodiesterase</fullName>
        <shortName evidence="2">RNA 2',3'-CPDase</shortName>
        <ecNumber evidence="2">3.1.4.58</ecNumber>
    </recommendedName>
</protein>
<dbReference type="InterPro" id="IPR004175">
    <property type="entry name" value="RNA_CPDase"/>
</dbReference>
<dbReference type="GO" id="GO:0004113">
    <property type="term" value="F:2',3'-cyclic-nucleotide 3'-phosphodiesterase activity"/>
    <property type="evidence" value="ECO:0007669"/>
    <property type="project" value="InterPro"/>
</dbReference>
<dbReference type="Gene3D" id="3.90.1140.10">
    <property type="entry name" value="Cyclic phosphodiesterase"/>
    <property type="match status" value="1"/>
</dbReference>
<feature type="short sequence motif" description="HXTX 1" evidence="2">
    <location>
        <begin position="54"/>
        <end position="57"/>
    </location>
</feature>
<organism evidence="3 4">
    <name type="scientific">Paenibacillus sacheonensis</name>
    <dbReference type="NCBI Taxonomy" id="742054"/>
    <lineage>
        <taxon>Bacteria</taxon>
        <taxon>Bacillati</taxon>
        <taxon>Bacillota</taxon>
        <taxon>Bacilli</taxon>
        <taxon>Bacillales</taxon>
        <taxon>Paenibacillaceae</taxon>
        <taxon>Paenibacillus</taxon>
    </lineage>
</organism>
<dbReference type="HAMAP" id="MF_01940">
    <property type="entry name" value="RNA_CPDase"/>
    <property type="match status" value="1"/>
</dbReference>
<dbReference type="GO" id="GO:0008664">
    <property type="term" value="F:RNA 2',3'-cyclic 3'-phosphodiesterase activity"/>
    <property type="evidence" value="ECO:0007669"/>
    <property type="project" value="UniProtKB-EC"/>
</dbReference>
<dbReference type="EC" id="3.1.4.58" evidence="2"/>
<comment type="catalytic activity">
    <reaction evidence="2">
        <text>a 3'-end 2',3'-cyclophospho-ribonucleotide-RNA + H2O = a 3'-end 2'-phospho-ribonucleotide-RNA + H(+)</text>
        <dbReference type="Rhea" id="RHEA:11828"/>
        <dbReference type="Rhea" id="RHEA-COMP:10464"/>
        <dbReference type="Rhea" id="RHEA-COMP:17353"/>
        <dbReference type="ChEBI" id="CHEBI:15377"/>
        <dbReference type="ChEBI" id="CHEBI:15378"/>
        <dbReference type="ChEBI" id="CHEBI:83064"/>
        <dbReference type="ChEBI" id="CHEBI:173113"/>
        <dbReference type="EC" id="3.1.4.58"/>
    </reaction>
</comment>
<reference evidence="3 4" key="1">
    <citation type="submission" date="2020-01" db="EMBL/GenBank/DDBJ databases">
        <title>Paenibacillus soybeanensis sp. nov. isolated from the nodules of soybean (Glycine max(L.) Merr).</title>
        <authorList>
            <person name="Wang H."/>
        </authorList>
    </citation>
    <scope>NUCLEOTIDE SEQUENCE [LARGE SCALE GENOMIC DNA]</scope>
    <source>
        <strain evidence="3 4">DSM 23054</strain>
    </source>
</reference>
<accession>A0A7X4YMV5</accession>
<dbReference type="PANTHER" id="PTHR35561">
    <property type="entry name" value="RNA 2',3'-CYCLIC PHOSPHODIESTERASE"/>
    <property type="match status" value="1"/>
</dbReference>
<dbReference type="PANTHER" id="PTHR35561:SF1">
    <property type="entry name" value="RNA 2',3'-CYCLIC PHOSPHODIESTERASE"/>
    <property type="match status" value="1"/>
</dbReference>
<evidence type="ECO:0000256" key="1">
    <source>
        <dbReference type="ARBA" id="ARBA00022801"/>
    </source>
</evidence>
<gene>
    <name evidence="3" type="primary">thpR</name>
    <name evidence="3" type="ORF">GT003_04975</name>
</gene>
<feature type="active site" description="Proton acceptor" evidence="2">
    <location>
        <position position="143"/>
    </location>
</feature>
<evidence type="ECO:0000313" key="3">
    <source>
        <dbReference type="EMBL" id="NBC68349.1"/>
    </source>
</evidence>
<dbReference type="Proteomes" id="UP000558113">
    <property type="component" value="Unassembled WGS sequence"/>
</dbReference>
<name>A0A7X4YMV5_9BACL</name>
<dbReference type="InterPro" id="IPR009097">
    <property type="entry name" value="Cyclic_Pdiesterase"/>
</dbReference>
<keyword evidence="4" id="KW-1185">Reference proteome</keyword>
<sequence length="203" mass="23043">MTALIHDDSQPKKTDRLFIALPLPDGIKRAIGAWSTRIREELPFRKWTNEADLHITLQFLGDTNPILLPELKAALTAAAGSMAIQPFGLSLRGMGIFGRTEQPRVLWAGIEGALEQLHRLQRLILEATAPLGFRAEERPYSPHLTIARTYVGKEGFRLPELIRTDEPSIHTSPFQWSADEIVLYRTHMHQQPMYEAVARFRLV</sequence>
<evidence type="ECO:0000313" key="4">
    <source>
        <dbReference type="Proteomes" id="UP000558113"/>
    </source>
</evidence>
<feature type="active site" description="Proton donor" evidence="2">
    <location>
        <position position="54"/>
    </location>
</feature>
<comment type="function">
    <text evidence="2">Hydrolyzes RNA 2',3'-cyclic phosphodiester to an RNA 2'-phosphomonoester.</text>
</comment>